<dbReference type="AlphaFoldDB" id="A0AA39MUV1"/>
<dbReference type="GeneID" id="85353554"/>
<protein>
    <submittedName>
        <fullName evidence="2">Uncharacterized protein</fullName>
    </submittedName>
</protein>
<keyword evidence="3" id="KW-1185">Reference proteome</keyword>
<evidence type="ECO:0000256" key="1">
    <source>
        <dbReference type="SAM" id="MobiDB-lite"/>
    </source>
</evidence>
<feature type="region of interest" description="Disordered" evidence="1">
    <location>
        <begin position="1"/>
        <end position="29"/>
    </location>
</feature>
<accession>A0AA39MUV1</accession>
<comment type="caution">
    <text evidence="2">The sequence shown here is derived from an EMBL/GenBank/DDBJ whole genome shotgun (WGS) entry which is preliminary data.</text>
</comment>
<sequence length="949" mass="105976">MADVTLGQSDFNQKGELQPQNRSTERTDSFAKHRKSHSFIFLALSPPCLLLYYVHPCDLRVFVVNSSNTVHPVIVPVSKRIPVSENIAVITVVGAPDNPRNQKMFDYSVHVQILNRTGEVLRLLDSPALHGHWVNIPDTIDSQSNSQFQLKDPVWRTGSEGHLDFAIQRVSQNGPLPRSGLSAYFKCRYPTAHCNKVEVDLVTPKALYAVSFRTSVGKSNRWIEGGVSDKGHPVHVRITLSYQTAKYAFLVQQIRATLHLPVRNSLDVTYRSGVRELWNLSSENDSTDGRKGSFQPNIFGYDFVSPLSDSSALIVTIRVLDPELVGAECFLYGRAPGSMVGFRSDHFLIGDLSSTSITVRVTIPNISSKPFALNGDVEWGMTITLSRRKVECQMPKKTRLELYWLAQALHPAFERRGIPIGFLRAVLPSTTHAKFADTTDWKREMTWRTFRDYYKRYDTEFGQPHFWSDTPAGVSFNLSSYFKCDELERPGGAKRVVNCADQAAVVELGCSLGRRADEPPMSWVVHERFGFINKTHLVGITDQNHHHILVNNPFFVDRVETAVLDINDPARSAFAQHVYHSFGNSATSGSEHVADTDYIYDACCGPYLGNETAVTYRALTIDTTTRLYDQRDDMHPRIIAKHPGIPCIDGQHQTSPESLGANGAASAILGVFGLPVEATSSMTYVSWAHVPEWIKEVLDDSWCVTDGRVGVGEANAHTLWYLNRQGCSSSTLRITVYVQSPIDANGVLDMAAARQATRRCLASIIQSTDAPLQFVWTRAELDEFGEYSVRYTRGGRCIVVAAGQTVVEIWNEDNSMAVESFEDCARKLLEHTIRRESDGLPLTAPIIKRGPLATGSHDEHPSKIVVQNDGRFSLDFELDKPIAAANATTEGYGYMFERYVQEVTEDLVTVKLIMVARYAGSHVVTVHFADSETMISRSQKFEIEVEIVE</sequence>
<organism evidence="2 3">
    <name type="scientific">Armillaria tabescens</name>
    <name type="common">Ringless honey mushroom</name>
    <name type="synonym">Agaricus tabescens</name>
    <dbReference type="NCBI Taxonomy" id="1929756"/>
    <lineage>
        <taxon>Eukaryota</taxon>
        <taxon>Fungi</taxon>
        <taxon>Dikarya</taxon>
        <taxon>Basidiomycota</taxon>
        <taxon>Agaricomycotina</taxon>
        <taxon>Agaricomycetes</taxon>
        <taxon>Agaricomycetidae</taxon>
        <taxon>Agaricales</taxon>
        <taxon>Marasmiineae</taxon>
        <taxon>Physalacriaceae</taxon>
        <taxon>Desarmillaria</taxon>
    </lineage>
</organism>
<dbReference type="Gene3D" id="2.60.270.50">
    <property type="match status" value="1"/>
</dbReference>
<evidence type="ECO:0000313" key="2">
    <source>
        <dbReference type="EMBL" id="KAK0447931.1"/>
    </source>
</evidence>
<feature type="compositionally biased region" description="Polar residues" evidence="1">
    <location>
        <begin position="1"/>
        <end position="12"/>
    </location>
</feature>
<gene>
    <name evidence="2" type="ORF">EV420DRAFT_1483723</name>
</gene>
<reference evidence="2" key="1">
    <citation type="submission" date="2023-06" db="EMBL/GenBank/DDBJ databases">
        <authorList>
            <consortium name="Lawrence Berkeley National Laboratory"/>
            <person name="Ahrendt S."/>
            <person name="Sahu N."/>
            <person name="Indic B."/>
            <person name="Wong-Bajracharya J."/>
            <person name="Merenyi Z."/>
            <person name="Ke H.-M."/>
            <person name="Monk M."/>
            <person name="Kocsube S."/>
            <person name="Drula E."/>
            <person name="Lipzen A."/>
            <person name="Balint B."/>
            <person name="Henrissat B."/>
            <person name="Andreopoulos B."/>
            <person name="Martin F.M."/>
            <person name="Harder C.B."/>
            <person name="Rigling D."/>
            <person name="Ford K.L."/>
            <person name="Foster G.D."/>
            <person name="Pangilinan J."/>
            <person name="Papanicolaou A."/>
            <person name="Barry K."/>
            <person name="LaButti K."/>
            <person name="Viragh M."/>
            <person name="Koriabine M."/>
            <person name="Yan M."/>
            <person name="Riley R."/>
            <person name="Champramary S."/>
            <person name="Plett K.L."/>
            <person name="Tsai I.J."/>
            <person name="Slot J."/>
            <person name="Sipos G."/>
            <person name="Plett J."/>
            <person name="Nagy L.G."/>
            <person name="Grigoriev I.V."/>
        </authorList>
    </citation>
    <scope>NUCLEOTIDE SEQUENCE</scope>
    <source>
        <strain evidence="2">CCBAS 213</strain>
    </source>
</reference>
<evidence type="ECO:0000313" key="3">
    <source>
        <dbReference type="Proteomes" id="UP001175211"/>
    </source>
</evidence>
<dbReference type="EMBL" id="JAUEPS010000043">
    <property type="protein sequence ID" value="KAK0447931.1"/>
    <property type="molecule type" value="Genomic_DNA"/>
</dbReference>
<proteinExistence type="predicted"/>
<dbReference type="RefSeq" id="XP_060326346.1">
    <property type="nucleotide sequence ID" value="XM_060470006.1"/>
</dbReference>
<dbReference type="Proteomes" id="UP001175211">
    <property type="component" value="Unassembled WGS sequence"/>
</dbReference>
<name>A0AA39MUV1_ARMTA</name>